<reference evidence="2 3" key="1">
    <citation type="journal article" date="2018" name="BMC Genomics">
        <title>Genomic comparison of Trypanosoma conorhini and Trypanosoma rangeli to Trypanosoma cruzi strains of high and low virulence.</title>
        <authorList>
            <person name="Bradwell K.R."/>
            <person name="Koparde V.N."/>
            <person name="Matveyev A.V."/>
            <person name="Serrano M.G."/>
            <person name="Alves J.M."/>
            <person name="Parikh H."/>
            <person name="Huang B."/>
            <person name="Lee V."/>
            <person name="Espinosa-Alvarez O."/>
            <person name="Ortiz P.A."/>
            <person name="Costa-Martins A.G."/>
            <person name="Teixeira M.M."/>
            <person name="Buck G.A."/>
        </authorList>
    </citation>
    <scope>NUCLEOTIDE SEQUENCE [LARGE SCALE GENOMIC DNA]</scope>
    <source>
        <strain evidence="2 3">025E</strain>
    </source>
</reference>
<accession>A0A3R7LEN1</accession>
<evidence type="ECO:0000259" key="1">
    <source>
        <dbReference type="Pfam" id="PF20054"/>
    </source>
</evidence>
<dbReference type="GeneID" id="40315625"/>
<name>A0A3R7LEN1_9TRYP</name>
<sequence length="481" mass="52841">MTLQQPRLSISNCVLPTAVDWAVMRALRDWHNNARVGDASTAPSARPITEEPSPFWITAKAVRFLANALPMERQSLRTPTHVPMNGMQTTQRNGASQMGGNYFTNRNRIVNAFGISFVNAADTPICSVVDSCTCASCGFPVSESGDIIWELLGKVKGMSRLRFALPTAPEGDKHGADSMRFPSLFQSPYWLAGEGLERRWKGVTIAPNVTPVYVEHSSHWFVNAEQTSDASRFDCLSCTPHRRHQCLTKDGVCFVSLNLSAKLAEAFLEMTKGPGTTQLAPGDFCKPAQARRNSHEHSCFYAEEAQPQQTTEDPSNLWLDVGLLESAGWSLQEAAVGVELQPRQLTMATRSFVSDTNSANVGAKPIVVVNAGFVRERDSLLDVIAYKPQYIGLEQNTFFAPSTTVRLALLAHTMRYTSPTWIAAAFAERVGLRGRKGHAATGVEVELHCNSQTATTKIVLINSDELELTQERIADLRGRKA</sequence>
<keyword evidence="3" id="KW-1185">Reference proteome</keyword>
<dbReference type="Proteomes" id="UP000284403">
    <property type="component" value="Unassembled WGS sequence"/>
</dbReference>
<dbReference type="InterPro" id="IPR045399">
    <property type="entry name" value="Tc-38"/>
</dbReference>
<organism evidence="2 3">
    <name type="scientific">Trypanosoma conorhini</name>
    <dbReference type="NCBI Taxonomy" id="83891"/>
    <lineage>
        <taxon>Eukaryota</taxon>
        <taxon>Discoba</taxon>
        <taxon>Euglenozoa</taxon>
        <taxon>Kinetoplastea</taxon>
        <taxon>Metakinetoplastina</taxon>
        <taxon>Trypanosomatida</taxon>
        <taxon>Trypanosomatidae</taxon>
        <taxon>Trypanosoma</taxon>
    </lineage>
</organism>
<dbReference type="EMBL" id="MKKU01000075">
    <property type="protein sequence ID" value="RNF25715.1"/>
    <property type="molecule type" value="Genomic_DNA"/>
</dbReference>
<proteinExistence type="predicted"/>
<evidence type="ECO:0000313" key="2">
    <source>
        <dbReference type="EMBL" id="RNF25715.1"/>
    </source>
</evidence>
<dbReference type="OrthoDB" id="241845at2759"/>
<evidence type="ECO:0000313" key="3">
    <source>
        <dbReference type="Proteomes" id="UP000284403"/>
    </source>
</evidence>
<dbReference type="AlphaFoldDB" id="A0A3R7LEN1"/>
<dbReference type="RefSeq" id="XP_029230921.1">
    <property type="nucleotide sequence ID" value="XM_029368950.1"/>
</dbReference>
<protein>
    <recommendedName>
        <fullName evidence="1">Trypanosoma Tc-38 (p38) protein domain-containing protein</fullName>
    </recommendedName>
</protein>
<feature type="domain" description="Trypanosoma Tc-38 (p38) protein" evidence="1">
    <location>
        <begin position="406"/>
        <end position="469"/>
    </location>
</feature>
<comment type="caution">
    <text evidence="2">The sequence shown here is derived from an EMBL/GenBank/DDBJ whole genome shotgun (WGS) entry which is preliminary data.</text>
</comment>
<gene>
    <name evidence="2" type="ORF">Tco025E_02014</name>
</gene>
<dbReference type="Pfam" id="PF20054">
    <property type="entry name" value="Tc-38"/>
    <property type="match status" value="1"/>
</dbReference>